<proteinExistence type="predicted"/>
<accession>A0ABU5LPF1</accession>
<protein>
    <recommendedName>
        <fullName evidence="2">Phage integrase central domain-containing protein</fullName>
    </recommendedName>
</protein>
<comment type="caution">
    <text evidence="3">The sequence shown here is derived from an EMBL/GenBank/DDBJ whole genome shotgun (WGS) entry which is preliminary data.</text>
</comment>
<gene>
    <name evidence="3" type="ORF">N4G62_07190</name>
</gene>
<sequence length="94" mass="10479">MLSEIGTKEVLLVLEPIWLTIPGTARRILQRIGVILEFAYIKGYIPAEVALRSVTRGLPKQRQQFTHRAAMAYAEVPAFWSQLVAEANSVAGTR</sequence>
<dbReference type="EMBL" id="JAOBTW010000007">
    <property type="protein sequence ID" value="MDZ7281808.1"/>
    <property type="molecule type" value="Genomic_DNA"/>
</dbReference>
<dbReference type="InterPro" id="IPR010998">
    <property type="entry name" value="Integrase_recombinase_N"/>
</dbReference>
<evidence type="ECO:0000256" key="1">
    <source>
        <dbReference type="ARBA" id="ARBA00023125"/>
    </source>
</evidence>
<dbReference type="Gene3D" id="1.10.150.130">
    <property type="match status" value="1"/>
</dbReference>
<dbReference type="Proteomes" id="UP001292182">
    <property type="component" value="Unassembled WGS sequence"/>
</dbReference>
<evidence type="ECO:0000313" key="4">
    <source>
        <dbReference type="Proteomes" id="UP001292182"/>
    </source>
</evidence>
<reference evidence="4" key="1">
    <citation type="submission" date="2023-07" db="EMBL/GenBank/DDBJ databases">
        <title>Whole genome sequence analysis of rice epiphytic Sphingomonas sanguinis OsEp_Plm_15B2.</title>
        <authorList>
            <person name="Sahu K.P."/>
            <person name="Asharani P."/>
            <person name="Reddy B."/>
            <person name="Kumar A."/>
        </authorList>
    </citation>
    <scope>NUCLEOTIDE SEQUENCE [LARGE SCALE GENOMIC DNA]</scope>
    <source>
        <strain evidence="4">OsEp_Plm_15B2</strain>
    </source>
</reference>
<feature type="domain" description="Phage integrase central" evidence="2">
    <location>
        <begin position="2"/>
        <end position="50"/>
    </location>
</feature>
<keyword evidence="4" id="KW-1185">Reference proteome</keyword>
<dbReference type="InterPro" id="IPR011010">
    <property type="entry name" value="DNA_brk_join_enz"/>
</dbReference>
<dbReference type="SUPFAM" id="SSF56349">
    <property type="entry name" value="DNA breaking-rejoining enzymes"/>
    <property type="match status" value="1"/>
</dbReference>
<evidence type="ECO:0000313" key="3">
    <source>
        <dbReference type="EMBL" id="MDZ7281808.1"/>
    </source>
</evidence>
<dbReference type="Pfam" id="PF22022">
    <property type="entry name" value="Phage_int_M"/>
    <property type="match status" value="1"/>
</dbReference>
<keyword evidence="1" id="KW-0238">DNA-binding</keyword>
<name>A0ABU5LPF1_9SPHN</name>
<dbReference type="InterPro" id="IPR053876">
    <property type="entry name" value="Phage_int_M"/>
</dbReference>
<organism evidence="3 4">
    <name type="scientific">Sphingomonas sanguinis</name>
    <dbReference type="NCBI Taxonomy" id="33051"/>
    <lineage>
        <taxon>Bacteria</taxon>
        <taxon>Pseudomonadati</taxon>
        <taxon>Pseudomonadota</taxon>
        <taxon>Alphaproteobacteria</taxon>
        <taxon>Sphingomonadales</taxon>
        <taxon>Sphingomonadaceae</taxon>
        <taxon>Sphingomonas</taxon>
    </lineage>
</organism>
<evidence type="ECO:0000259" key="2">
    <source>
        <dbReference type="Pfam" id="PF22022"/>
    </source>
</evidence>